<feature type="coiled-coil region" evidence="11">
    <location>
        <begin position="413"/>
        <end position="541"/>
    </location>
</feature>
<dbReference type="PANTHER" id="PTHR11638">
    <property type="entry name" value="ATP-DEPENDENT CLP PROTEASE"/>
    <property type="match status" value="1"/>
</dbReference>
<reference evidence="14 15" key="1">
    <citation type="submission" date="2023-03" db="EMBL/GenBank/DDBJ databases">
        <title>Bacillus Genome Sequencing.</title>
        <authorList>
            <person name="Dunlap C."/>
        </authorList>
    </citation>
    <scope>NUCLEOTIDE SEQUENCE [LARGE SCALE GENOMIC DNA]</scope>
    <source>
        <strain evidence="14 15">B-41290</strain>
    </source>
</reference>
<dbReference type="Pfam" id="PF17871">
    <property type="entry name" value="AAA_lid_9"/>
    <property type="match status" value="1"/>
</dbReference>
<sequence length="862" mass="97938">MDINKMTERTQQAFTGGQELANERGNPELTELHLLKALMEQDESLLIRILSESGKSMNLFDIELNKELDRLPEVSGGVSQVYMSSSLQQILEAAEKEMQMWEDEYLSVEHILLASLQVNRTNVNRLFSSYGIDYDKAKRVISDIRGNQRVTSQNPESTYEVLKKYGRDLVAEVKSGKVDPVIGRDTEIRNVIRILSRKTKNNPVLIGEPGVGKTAIVEGLAQRIVRKDVPEGLKDKTVFSLDMSALVAGAKFRGEFEERLKAVLNEIKKSDGKILLFIDELHTIVGAGRTDGALDAGNMLKPMLARGELHCIGATTLDEYRQYIEKDPALERRFQQVLVPEPDVEDTISILRGLKERFEIHHGVRIHDRAIVAASILSNRYITERFLPDKAIDLVDEACAMIRMEIDSMPSELDEITRKVMQLEIEEAALKNEDDPQSKARLEVLQKELSELQDQANSMKSKWQMEKSALQKVQDKREELEKLRHELEQAENDYDLNRAAELRHGRIPQLQKELEAMEEEVEKEKQESRLLRQEVTEEEIASIVARWTGIPVSKLVESEREKLLRLSDILHERVIGQGEAVELVSDAVLRARAGIKDPNRPIGSFIFLGPTGVGKTELVKALAETLFDSEEHMIRIDMSEYMEKHSVSRLVGAPPGYVGFEEGGQLTEAVRRNPYSVILLDEIEKAHPEVFNILLQMLDDGRITDSQGRTINCKNTVIIMTSNIGSHFLLQSNRVDGGIEEEIKDQVFKELRGHFRPEFLNRVDDIVLFKPLTKQEIVEIVDKMVHQLQVRLTEQNIVLNVTEAAKEFIADQGYDPVYGARPLKRFIQKHLETKIARKIIAGTVELNEGITIDYDHDELVLK</sequence>
<evidence type="ECO:0000256" key="5">
    <source>
        <dbReference type="ARBA" id="ARBA00022840"/>
    </source>
</evidence>
<dbReference type="Gene3D" id="1.10.8.60">
    <property type="match status" value="1"/>
</dbReference>
<dbReference type="Proteomes" id="UP001307168">
    <property type="component" value="Unassembled WGS sequence"/>
</dbReference>
<dbReference type="InterPro" id="IPR027417">
    <property type="entry name" value="P-loop_NTPase"/>
</dbReference>
<evidence type="ECO:0000256" key="11">
    <source>
        <dbReference type="RuleBase" id="RU362034"/>
    </source>
</evidence>
<dbReference type="SMART" id="SM00382">
    <property type="entry name" value="AAA"/>
    <property type="match status" value="2"/>
</dbReference>
<evidence type="ECO:0000256" key="2">
    <source>
        <dbReference type="ARBA" id="ARBA00008675"/>
    </source>
</evidence>
<dbReference type="EMBL" id="JARNBH010000012">
    <property type="protein sequence ID" value="MEC0273819.1"/>
    <property type="molecule type" value="Genomic_DNA"/>
</dbReference>
<organism evidence="14 15">
    <name type="scientific">Peribacillus castrilensis</name>
    <dbReference type="NCBI Taxonomy" id="2897690"/>
    <lineage>
        <taxon>Bacteria</taxon>
        <taxon>Bacillati</taxon>
        <taxon>Bacillota</taxon>
        <taxon>Bacilli</taxon>
        <taxon>Bacillales</taxon>
        <taxon>Bacillaceae</taxon>
        <taxon>Peribacillus</taxon>
    </lineage>
</organism>
<dbReference type="PROSITE" id="PS00870">
    <property type="entry name" value="CLPAB_1"/>
    <property type="match status" value="1"/>
</dbReference>
<dbReference type="Pfam" id="PF10431">
    <property type="entry name" value="ClpB_D2-small"/>
    <property type="match status" value="1"/>
</dbReference>
<dbReference type="GO" id="GO:0034605">
    <property type="term" value="P:cellular response to heat"/>
    <property type="evidence" value="ECO:0007669"/>
    <property type="project" value="TreeGrafter"/>
</dbReference>
<dbReference type="FunFam" id="3.40.50.300:FF:000010">
    <property type="entry name" value="Chaperone clpB 1, putative"/>
    <property type="match status" value="1"/>
</dbReference>
<evidence type="ECO:0000256" key="9">
    <source>
        <dbReference type="PROSITE-ProRule" id="PRU01251"/>
    </source>
</evidence>
<dbReference type="InterPro" id="IPR004176">
    <property type="entry name" value="Clp_R_N"/>
</dbReference>
<dbReference type="GO" id="GO:0005524">
    <property type="term" value="F:ATP binding"/>
    <property type="evidence" value="ECO:0007669"/>
    <property type="project" value="UniProtKB-UniRule"/>
</dbReference>
<keyword evidence="11" id="KW-0963">Cytoplasm</keyword>
<dbReference type="AlphaFoldDB" id="A0AAW9NFH8"/>
<dbReference type="GO" id="GO:0005737">
    <property type="term" value="C:cytoplasm"/>
    <property type="evidence" value="ECO:0007669"/>
    <property type="project" value="UniProtKB-SubCell"/>
</dbReference>
<feature type="region of interest" description="Disordered" evidence="12">
    <location>
        <begin position="1"/>
        <end position="25"/>
    </location>
</feature>
<comment type="similarity">
    <text evidence="2 10">Belongs to the ClpA/ClpB family.</text>
</comment>
<dbReference type="Pfam" id="PF00004">
    <property type="entry name" value="AAA"/>
    <property type="match status" value="1"/>
</dbReference>
<comment type="subunit">
    <text evidence="11">Homohexamer; The oligomerization is ATP-dependent.</text>
</comment>
<protein>
    <recommendedName>
        <fullName evidence="11">Chaperone protein ClpB</fullName>
    </recommendedName>
</protein>
<dbReference type="CDD" id="cd00009">
    <property type="entry name" value="AAA"/>
    <property type="match status" value="1"/>
</dbReference>
<dbReference type="InterPro" id="IPR018368">
    <property type="entry name" value="ClpA/B_CS1"/>
</dbReference>
<feature type="coiled-coil region" evidence="11">
    <location>
        <begin position="84"/>
        <end position="111"/>
    </location>
</feature>
<evidence type="ECO:0000313" key="15">
    <source>
        <dbReference type="Proteomes" id="UP001307168"/>
    </source>
</evidence>
<dbReference type="InterPro" id="IPR050130">
    <property type="entry name" value="ClpA_ClpB"/>
</dbReference>
<dbReference type="SMART" id="SM01086">
    <property type="entry name" value="ClpB_D2-small"/>
    <property type="match status" value="1"/>
</dbReference>
<dbReference type="Gene3D" id="3.40.50.300">
    <property type="entry name" value="P-loop containing nucleotide triphosphate hydrolases"/>
    <property type="match status" value="3"/>
</dbReference>
<dbReference type="InterPro" id="IPR017730">
    <property type="entry name" value="Chaperonin_ClpB"/>
</dbReference>
<keyword evidence="7 10" id="KW-0143">Chaperone</keyword>
<comment type="function">
    <text evidence="11">Part of a stress-induced multi-chaperone system, it is involved in the recovery of the cell from heat-induced damage, in cooperation with DnaK, DnaJ and GrpE.</text>
</comment>
<evidence type="ECO:0000256" key="3">
    <source>
        <dbReference type="ARBA" id="ARBA00022737"/>
    </source>
</evidence>
<evidence type="ECO:0000256" key="1">
    <source>
        <dbReference type="ARBA" id="ARBA00004496"/>
    </source>
</evidence>
<keyword evidence="3 9" id="KW-0677">Repeat</keyword>
<evidence type="ECO:0000256" key="8">
    <source>
        <dbReference type="ARBA" id="ARBA00026057"/>
    </source>
</evidence>
<keyword evidence="5 10" id="KW-0067">ATP-binding</keyword>
<dbReference type="InterPro" id="IPR001270">
    <property type="entry name" value="ClpA/B"/>
</dbReference>
<dbReference type="GO" id="GO:0016887">
    <property type="term" value="F:ATP hydrolysis activity"/>
    <property type="evidence" value="ECO:0007669"/>
    <property type="project" value="InterPro"/>
</dbReference>
<dbReference type="FunFam" id="3.40.50.300:FF:000120">
    <property type="entry name" value="ATP-dependent chaperone ClpB"/>
    <property type="match status" value="1"/>
</dbReference>
<dbReference type="InterPro" id="IPR003593">
    <property type="entry name" value="AAA+_ATPase"/>
</dbReference>
<evidence type="ECO:0000259" key="13">
    <source>
        <dbReference type="PROSITE" id="PS51903"/>
    </source>
</evidence>
<keyword evidence="6 11" id="KW-0175">Coiled coil</keyword>
<evidence type="ECO:0000256" key="6">
    <source>
        <dbReference type="ARBA" id="ARBA00023054"/>
    </source>
</evidence>
<comment type="subcellular location">
    <subcellularLocation>
        <location evidence="1 11">Cytoplasm</location>
    </subcellularLocation>
</comment>
<keyword evidence="4 10" id="KW-0547">Nucleotide-binding</keyword>
<keyword evidence="11" id="KW-0346">Stress response</keyword>
<dbReference type="SUPFAM" id="SSF52540">
    <property type="entry name" value="P-loop containing nucleoside triphosphate hydrolases"/>
    <property type="match status" value="2"/>
</dbReference>
<dbReference type="Pfam" id="PF02861">
    <property type="entry name" value="Clp_N"/>
    <property type="match status" value="1"/>
</dbReference>
<evidence type="ECO:0000256" key="12">
    <source>
        <dbReference type="SAM" id="MobiDB-lite"/>
    </source>
</evidence>
<dbReference type="PANTHER" id="PTHR11638:SF18">
    <property type="entry name" value="HEAT SHOCK PROTEIN 104"/>
    <property type="match status" value="1"/>
</dbReference>
<dbReference type="Pfam" id="PF07724">
    <property type="entry name" value="AAA_2"/>
    <property type="match status" value="1"/>
</dbReference>
<keyword evidence="15" id="KW-1185">Reference proteome</keyword>
<comment type="subunit">
    <text evidence="8">Homohexamer. The oligomerization is ATP-dependent.</text>
</comment>
<dbReference type="RefSeq" id="WP_367406929.1">
    <property type="nucleotide sequence ID" value="NZ_JARNBH010000012.1"/>
</dbReference>
<dbReference type="SUPFAM" id="SSF81923">
    <property type="entry name" value="Double Clp-N motif"/>
    <property type="match status" value="1"/>
</dbReference>
<dbReference type="InterPro" id="IPR028299">
    <property type="entry name" value="ClpA/B_CS2"/>
</dbReference>
<dbReference type="GO" id="GO:0042026">
    <property type="term" value="P:protein refolding"/>
    <property type="evidence" value="ECO:0007669"/>
    <property type="project" value="UniProtKB-UniRule"/>
</dbReference>
<dbReference type="FunFam" id="3.40.50.300:FF:000025">
    <property type="entry name" value="ATP-dependent Clp protease subunit"/>
    <property type="match status" value="1"/>
</dbReference>
<evidence type="ECO:0000313" key="14">
    <source>
        <dbReference type="EMBL" id="MEC0273819.1"/>
    </source>
</evidence>
<dbReference type="InterPro" id="IPR019489">
    <property type="entry name" value="Clp_ATPase_C"/>
</dbReference>
<dbReference type="PRINTS" id="PR00300">
    <property type="entry name" value="CLPPROTEASEA"/>
</dbReference>
<comment type="caution">
    <text evidence="14">The sequence shown here is derived from an EMBL/GenBank/DDBJ whole genome shotgun (WGS) entry which is preliminary data.</text>
</comment>
<evidence type="ECO:0000256" key="7">
    <source>
        <dbReference type="ARBA" id="ARBA00023186"/>
    </source>
</evidence>
<proteinExistence type="inferred from homology"/>
<evidence type="ECO:0000256" key="10">
    <source>
        <dbReference type="RuleBase" id="RU004432"/>
    </source>
</evidence>
<dbReference type="PROSITE" id="PS51903">
    <property type="entry name" value="CLP_R"/>
    <property type="match status" value="1"/>
</dbReference>
<name>A0AAW9NFH8_9BACI</name>
<dbReference type="PROSITE" id="PS00871">
    <property type="entry name" value="CLPAB_2"/>
    <property type="match status" value="1"/>
</dbReference>
<evidence type="ECO:0000256" key="4">
    <source>
        <dbReference type="ARBA" id="ARBA00022741"/>
    </source>
</evidence>
<dbReference type="Gene3D" id="1.10.1780.10">
    <property type="entry name" value="Clp, N-terminal domain"/>
    <property type="match status" value="1"/>
</dbReference>
<gene>
    <name evidence="11 14" type="primary">clpB</name>
    <name evidence="14" type="ORF">P4706_12245</name>
</gene>
<dbReference type="CDD" id="cd19499">
    <property type="entry name" value="RecA-like_ClpB_Hsp104-like"/>
    <property type="match status" value="1"/>
</dbReference>
<dbReference type="InterPro" id="IPR036628">
    <property type="entry name" value="Clp_N_dom_sf"/>
</dbReference>
<dbReference type="FunFam" id="1.10.8.60:FF:000017">
    <property type="entry name" value="ATP-dependent chaperone ClpB"/>
    <property type="match status" value="1"/>
</dbReference>
<accession>A0AAW9NFH8</accession>
<dbReference type="NCBIfam" id="TIGR03346">
    <property type="entry name" value="chaperone_ClpB"/>
    <property type="match status" value="1"/>
</dbReference>
<feature type="domain" description="Clp R" evidence="13">
    <location>
        <begin position="3"/>
        <end position="147"/>
    </location>
</feature>
<dbReference type="InterPro" id="IPR003959">
    <property type="entry name" value="ATPase_AAA_core"/>
</dbReference>
<dbReference type="InterPro" id="IPR041546">
    <property type="entry name" value="ClpA/ClpB_AAA_lid"/>
</dbReference>